<evidence type="ECO:0000313" key="2">
    <source>
        <dbReference type="Proteomes" id="UP000509658"/>
    </source>
</evidence>
<organism evidence="1 2">
    <name type="scientific">Candidatus Reidiella endopervernicosa</name>
    <dbReference type="NCBI Taxonomy" id="2738883"/>
    <lineage>
        <taxon>Bacteria</taxon>
        <taxon>Pseudomonadati</taxon>
        <taxon>Pseudomonadota</taxon>
        <taxon>Gammaproteobacteria</taxon>
        <taxon>Candidatus Reidiella</taxon>
    </lineage>
</organism>
<sequence length="50" mass="5693">MRKFVLGIQAQANSKTSRDRLCLRRPTVLRTLRNHLFAALHNSLSDSTPT</sequence>
<name>A0A6N0HSH1_9GAMM</name>
<proteinExistence type="predicted"/>
<evidence type="ECO:0000313" key="1">
    <source>
        <dbReference type="EMBL" id="QKQ25302.1"/>
    </source>
</evidence>
<dbReference type="EMBL" id="CP054491">
    <property type="protein sequence ID" value="QKQ25302.1"/>
    <property type="molecule type" value="Genomic_DNA"/>
</dbReference>
<dbReference type="Proteomes" id="UP000509658">
    <property type="component" value="Chromosome"/>
</dbReference>
<protein>
    <submittedName>
        <fullName evidence="1">Uncharacterized protein</fullName>
    </submittedName>
</protein>
<gene>
    <name evidence="1" type="ORF">HUE57_02590</name>
</gene>
<dbReference type="AlphaFoldDB" id="A0A6N0HSH1"/>
<keyword evidence="2" id="KW-1185">Reference proteome</keyword>
<reference evidence="1 2" key="1">
    <citation type="submission" date="2020-05" db="EMBL/GenBank/DDBJ databases">
        <title>Horizontal transmission and recombination maintain forever young bacterial symbiont genomes.</title>
        <authorList>
            <person name="Russell S.L."/>
            <person name="Pepper-Tunick E."/>
            <person name="Svedberg J."/>
            <person name="Byrne A."/>
            <person name="Ruelas Castillo J."/>
            <person name="Vollmers C."/>
            <person name="Beinart R.A."/>
            <person name="Corbett-Detig R."/>
        </authorList>
    </citation>
    <scope>NUCLEOTIDE SEQUENCE [LARGE SCALE GENOMIC DNA]</scope>
    <source>
        <strain evidence="1">Santa_Monica_outfall</strain>
    </source>
</reference>
<dbReference type="KEGG" id="rev:HUE57_02590"/>
<accession>A0A6N0HSH1</accession>
<dbReference type="RefSeq" id="WP_174672674.1">
    <property type="nucleotide sequence ID" value="NZ_CP054491.1"/>
</dbReference>